<evidence type="ECO:0000256" key="3">
    <source>
        <dbReference type="ARBA" id="ARBA00023204"/>
    </source>
</evidence>
<keyword evidence="2" id="KW-0378">Hydrolase</keyword>
<dbReference type="SUPFAM" id="SSF52141">
    <property type="entry name" value="Uracil-DNA glycosylase-like"/>
    <property type="match status" value="1"/>
</dbReference>
<evidence type="ECO:0000313" key="5">
    <source>
        <dbReference type="EMBL" id="TKI61453.1"/>
    </source>
</evidence>
<dbReference type="InterPro" id="IPR005122">
    <property type="entry name" value="Uracil-DNA_glycosylase-like"/>
</dbReference>
<dbReference type="GO" id="GO:0006285">
    <property type="term" value="P:base-excision repair, AP site formation"/>
    <property type="evidence" value="ECO:0007669"/>
    <property type="project" value="InterPro"/>
</dbReference>
<dbReference type="Pfam" id="PF03167">
    <property type="entry name" value="UDG"/>
    <property type="match status" value="1"/>
</dbReference>
<dbReference type="Proteomes" id="UP000307808">
    <property type="component" value="Unassembled WGS sequence"/>
</dbReference>
<keyword evidence="3" id="KW-0234">DNA repair</keyword>
<sequence>MDLSRNVSHDRRVLNDLLRPDLSVVFCGTAVATASARRGHYYSGPGNKFWQLLHEAGFTPTRLSPEEDVSLLDHGVGITDLVKNVAQSHDRGLDFSGTPRVAAHLETAAPRWVAFNGLTAGRAAAAQLGLARRKDVHLGEQPWHVGQSRVFVLPSSSGAHATMPYGEKLAWWRELRSASDASPA</sequence>
<comment type="caution">
    <text evidence="5">The sequence shown here is derived from an EMBL/GenBank/DDBJ whole genome shotgun (WGS) entry which is preliminary data.</text>
</comment>
<accession>A0A4V5TJY2</accession>
<gene>
    <name evidence="5" type="ORF">FC770_11710</name>
</gene>
<keyword evidence="1" id="KW-0227">DNA damage</keyword>
<dbReference type="GO" id="GO:0004844">
    <property type="term" value="F:uracil DNA N-glycosylase activity"/>
    <property type="evidence" value="ECO:0007669"/>
    <property type="project" value="TreeGrafter"/>
</dbReference>
<dbReference type="Gene3D" id="3.40.470.10">
    <property type="entry name" value="Uracil-DNA glycosylase-like domain"/>
    <property type="match status" value="1"/>
</dbReference>
<name>A0A4V5TJY2_9ACTN</name>
<dbReference type="PANTHER" id="PTHR12159">
    <property type="entry name" value="G/T AND G/U MISMATCH-SPECIFIC DNA GLYCOSYLASE"/>
    <property type="match status" value="1"/>
</dbReference>
<protein>
    <submittedName>
        <fullName evidence="5">Mismatch-specific DNA-glycosylase</fullName>
    </submittedName>
</protein>
<evidence type="ECO:0000313" key="6">
    <source>
        <dbReference type="Proteomes" id="UP000307808"/>
    </source>
</evidence>
<evidence type="ECO:0000259" key="4">
    <source>
        <dbReference type="Pfam" id="PF03167"/>
    </source>
</evidence>
<evidence type="ECO:0000256" key="2">
    <source>
        <dbReference type="ARBA" id="ARBA00022801"/>
    </source>
</evidence>
<evidence type="ECO:0000256" key="1">
    <source>
        <dbReference type="ARBA" id="ARBA00022763"/>
    </source>
</evidence>
<dbReference type="InterPro" id="IPR036895">
    <property type="entry name" value="Uracil-DNA_glycosylase-like_sf"/>
</dbReference>
<keyword evidence="6" id="KW-1185">Reference proteome</keyword>
<organism evidence="5 6">
    <name type="scientific">Nocardioides jishulii</name>
    <dbReference type="NCBI Taxonomy" id="2575440"/>
    <lineage>
        <taxon>Bacteria</taxon>
        <taxon>Bacillati</taxon>
        <taxon>Actinomycetota</taxon>
        <taxon>Actinomycetes</taxon>
        <taxon>Propionibacteriales</taxon>
        <taxon>Nocardioidaceae</taxon>
        <taxon>Nocardioides</taxon>
    </lineage>
</organism>
<dbReference type="EMBL" id="SZPY01000003">
    <property type="protein sequence ID" value="TKI61453.1"/>
    <property type="molecule type" value="Genomic_DNA"/>
</dbReference>
<proteinExistence type="predicted"/>
<dbReference type="OrthoDB" id="9799921at2"/>
<dbReference type="GO" id="GO:0008263">
    <property type="term" value="F:pyrimidine-specific mismatch base pair DNA N-glycosylase activity"/>
    <property type="evidence" value="ECO:0007669"/>
    <property type="project" value="TreeGrafter"/>
</dbReference>
<dbReference type="InterPro" id="IPR015637">
    <property type="entry name" value="MUG/TDG"/>
</dbReference>
<dbReference type="CDD" id="cd10028">
    <property type="entry name" value="UDG-F2_TDG_MUG"/>
    <property type="match status" value="1"/>
</dbReference>
<feature type="domain" description="Uracil-DNA glycosylase-like" evidence="4">
    <location>
        <begin position="18"/>
        <end position="175"/>
    </location>
</feature>
<reference evidence="5 6" key="1">
    <citation type="submission" date="2019-04" db="EMBL/GenBank/DDBJ databases">
        <authorList>
            <person name="Dong K."/>
        </authorList>
    </citation>
    <scope>NUCLEOTIDE SEQUENCE [LARGE SCALE GENOMIC DNA]</scope>
    <source>
        <strain evidence="6">dk3543</strain>
    </source>
</reference>
<dbReference type="AlphaFoldDB" id="A0A4V5TJY2"/>
<dbReference type="PANTHER" id="PTHR12159:SF9">
    <property type="entry name" value="G_T MISMATCH-SPECIFIC THYMINE DNA GLYCOSYLASE"/>
    <property type="match status" value="1"/>
</dbReference>